<evidence type="ECO:0000256" key="12">
    <source>
        <dbReference type="SAM" id="MobiDB-lite"/>
    </source>
</evidence>
<dbReference type="GO" id="GO:0009279">
    <property type="term" value="C:cell outer membrane"/>
    <property type="evidence" value="ECO:0007669"/>
    <property type="project" value="UniProtKB-SubCell"/>
</dbReference>
<dbReference type="GO" id="GO:0044718">
    <property type="term" value="P:siderophore transmembrane transport"/>
    <property type="evidence" value="ECO:0007669"/>
    <property type="project" value="TreeGrafter"/>
</dbReference>
<dbReference type="InterPro" id="IPR037066">
    <property type="entry name" value="Plug_dom_sf"/>
</dbReference>
<feature type="domain" description="TonB-dependent receptor-like beta-barrel" evidence="13">
    <location>
        <begin position="191"/>
        <end position="625"/>
    </location>
</feature>
<keyword evidence="6" id="KW-0406">Ion transport</keyword>
<dbReference type="CDD" id="cd01347">
    <property type="entry name" value="ligand_gated_channel"/>
    <property type="match status" value="1"/>
</dbReference>
<keyword evidence="2 10" id="KW-0813">Transport</keyword>
<dbReference type="Proteomes" id="UP000440694">
    <property type="component" value="Unassembled WGS sequence"/>
</dbReference>
<dbReference type="InterPro" id="IPR039426">
    <property type="entry name" value="TonB-dep_rcpt-like"/>
</dbReference>
<keyword evidence="15" id="KW-0675">Receptor</keyword>
<feature type="region of interest" description="Disordered" evidence="12">
    <location>
        <begin position="1"/>
        <end position="45"/>
    </location>
</feature>
<dbReference type="InterPro" id="IPR036942">
    <property type="entry name" value="Beta-barrel_TonB_sf"/>
</dbReference>
<dbReference type="Pfam" id="PF00593">
    <property type="entry name" value="TonB_dep_Rec_b-barrel"/>
    <property type="match status" value="1"/>
</dbReference>
<evidence type="ECO:0000256" key="11">
    <source>
        <dbReference type="RuleBase" id="RU003357"/>
    </source>
</evidence>
<comment type="caution">
    <text evidence="15">The sequence shown here is derived from an EMBL/GenBank/DDBJ whole genome shotgun (WGS) entry which is preliminary data.</text>
</comment>
<evidence type="ECO:0000313" key="15">
    <source>
        <dbReference type="EMBL" id="MTD93859.1"/>
    </source>
</evidence>
<protein>
    <submittedName>
        <fullName evidence="15">TonB-dependent receptor</fullName>
    </submittedName>
</protein>
<dbReference type="PANTHER" id="PTHR30069:SF53">
    <property type="entry name" value="COLICIN I RECEPTOR-RELATED"/>
    <property type="match status" value="1"/>
</dbReference>
<feature type="compositionally biased region" description="Polar residues" evidence="12">
    <location>
        <begin position="1"/>
        <end position="11"/>
    </location>
</feature>
<keyword evidence="7 11" id="KW-0798">TonB box</keyword>
<evidence type="ECO:0000256" key="2">
    <source>
        <dbReference type="ARBA" id="ARBA00022448"/>
    </source>
</evidence>
<evidence type="ECO:0000259" key="13">
    <source>
        <dbReference type="Pfam" id="PF00593"/>
    </source>
</evidence>
<evidence type="ECO:0000256" key="5">
    <source>
        <dbReference type="ARBA" id="ARBA00022729"/>
    </source>
</evidence>
<dbReference type="PANTHER" id="PTHR30069">
    <property type="entry name" value="TONB-DEPENDENT OUTER MEMBRANE RECEPTOR"/>
    <property type="match status" value="1"/>
</dbReference>
<dbReference type="Gene3D" id="2.40.170.20">
    <property type="entry name" value="TonB-dependent receptor, beta-barrel domain"/>
    <property type="match status" value="1"/>
</dbReference>
<comment type="similarity">
    <text evidence="10 11">Belongs to the TonB-dependent receptor family.</text>
</comment>
<sequence length="654" mass="70092">MATGALAQSATELPPLEVETTKKVKKRPGSEPQVPVTQVSGAASDTDAPVVHSANNTPTDAAKVGSSVTVLTERDLDKQSKTFLKDYLQQVTGVNFSQNGPPGSTTRLSVRGAALKYVKVLIDGIDVSDPSGTETQTHFEHLLVGDVSRIEVLKGSQSTLYGGDAVAGVISIETKVATKPGFSQSGGAEYGSYSTYRGAYTAGFASQDGSNVALTVQGINTAGFSAASAGNEDDGYRNLTLSGRGEYFISPSVSVFFAARTYDAKNEFDGNVNPDPFGAVIFGDLANSGTSRQSAGRAGTRFSFLDGAFQNTLAIQGMRIERDFHDVTSAPTDSSYTGKRVKGEYKGVLSFNEHLALLVGADWERTSLANNSLPYQPEAEIIGSFAQLMIEPINGLLLTGGGRIDEHDAFGQFDTYRLTAAYLLPGTETKLRASASTGFRAPSLDELYGSYPQFFMPNYGNPNLTPEESESWDIGVDQGFMRGAYTVSATYFELDTLNLIGFNGDCFSDPTIPCLANVAGTTNRKGVELSSVAHFTESVAVSMGYTYVQTETPTNTRLPFVPRHSFVLGLDFQPIDKVELNVTGQYVADTFQSRTDQLDNYFLLSAKAAYEIVPGWKAYVRGENLLDEQYETIAQFGTAGLAVYGGVQMALPEN</sequence>
<keyword evidence="16" id="KW-1185">Reference proteome</keyword>
<name>A0A6I3KHS4_9HYPH</name>
<organism evidence="15 16">
    <name type="scientific">Hyphomicrobium album</name>
    <dbReference type="NCBI Taxonomy" id="2665159"/>
    <lineage>
        <taxon>Bacteria</taxon>
        <taxon>Pseudomonadati</taxon>
        <taxon>Pseudomonadota</taxon>
        <taxon>Alphaproteobacteria</taxon>
        <taxon>Hyphomicrobiales</taxon>
        <taxon>Hyphomicrobiaceae</taxon>
        <taxon>Hyphomicrobium</taxon>
    </lineage>
</organism>
<evidence type="ECO:0000256" key="7">
    <source>
        <dbReference type="ARBA" id="ARBA00023077"/>
    </source>
</evidence>
<reference evidence="15 16" key="1">
    <citation type="submission" date="2019-11" db="EMBL/GenBank/DDBJ databases">
        <title>Identification of a novel strain.</title>
        <authorList>
            <person name="Xu Q."/>
            <person name="Wang G."/>
        </authorList>
    </citation>
    <scope>NUCLEOTIDE SEQUENCE [LARGE SCALE GENOMIC DNA]</scope>
    <source>
        <strain evidence="16">xq</strain>
    </source>
</reference>
<evidence type="ECO:0000256" key="6">
    <source>
        <dbReference type="ARBA" id="ARBA00023065"/>
    </source>
</evidence>
<evidence type="ECO:0000256" key="8">
    <source>
        <dbReference type="ARBA" id="ARBA00023136"/>
    </source>
</evidence>
<keyword evidence="9 10" id="KW-0998">Cell outer membrane</keyword>
<evidence type="ECO:0000256" key="1">
    <source>
        <dbReference type="ARBA" id="ARBA00004571"/>
    </source>
</evidence>
<evidence type="ECO:0000256" key="9">
    <source>
        <dbReference type="ARBA" id="ARBA00023237"/>
    </source>
</evidence>
<dbReference type="PROSITE" id="PS52016">
    <property type="entry name" value="TONB_DEPENDENT_REC_3"/>
    <property type="match status" value="1"/>
</dbReference>
<dbReference type="Pfam" id="PF07715">
    <property type="entry name" value="Plug"/>
    <property type="match status" value="1"/>
</dbReference>
<keyword evidence="3 10" id="KW-1134">Transmembrane beta strand</keyword>
<feature type="domain" description="TonB-dependent receptor plug" evidence="14">
    <location>
        <begin position="62"/>
        <end position="169"/>
    </location>
</feature>
<keyword evidence="5" id="KW-0732">Signal</keyword>
<keyword evidence="4 10" id="KW-0812">Transmembrane</keyword>
<evidence type="ECO:0000259" key="14">
    <source>
        <dbReference type="Pfam" id="PF07715"/>
    </source>
</evidence>
<dbReference type="GO" id="GO:0015344">
    <property type="term" value="F:siderophore uptake transmembrane transporter activity"/>
    <property type="evidence" value="ECO:0007669"/>
    <property type="project" value="TreeGrafter"/>
</dbReference>
<dbReference type="InterPro" id="IPR000531">
    <property type="entry name" value="Beta-barrel_TonB"/>
</dbReference>
<dbReference type="SUPFAM" id="SSF56935">
    <property type="entry name" value="Porins"/>
    <property type="match status" value="1"/>
</dbReference>
<comment type="subcellular location">
    <subcellularLocation>
        <location evidence="1 10">Cell outer membrane</location>
        <topology evidence="1 10">Multi-pass membrane protein</topology>
    </subcellularLocation>
</comment>
<dbReference type="EMBL" id="WMBQ01000001">
    <property type="protein sequence ID" value="MTD93859.1"/>
    <property type="molecule type" value="Genomic_DNA"/>
</dbReference>
<accession>A0A6I3KHS4</accession>
<dbReference type="AlphaFoldDB" id="A0A6I3KHS4"/>
<evidence type="ECO:0000313" key="16">
    <source>
        <dbReference type="Proteomes" id="UP000440694"/>
    </source>
</evidence>
<keyword evidence="8 10" id="KW-0472">Membrane</keyword>
<evidence type="ECO:0000256" key="3">
    <source>
        <dbReference type="ARBA" id="ARBA00022452"/>
    </source>
</evidence>
<gene>
    <name evidence="15" type="ORF">GIW81_05865</name>
</gene>
<dbReference type="InterPro" id="IPR012910">
    <property type="entry name" value="Plug_dom"/>
</dbReference>
<evidence type="ECO:0000256" key="4">
    <source>
        <dbReference type="ARBA" id="ARBA00022692"/>
    </source>
</evidence>
<dbReference type="Gene3D" id="2.170.130.10">
    <property type="entry name" value="TonB-dependent receptor, plug domain"/>
    <property type="match status" value="1"/>
</dbReference>
<proteinExistence type="inferred from homology"/>
<evidence type="ECO:0000256" key="10">
    <source>
        <dbReference type="PROSITE-ProRule" id="PRU01360"/>
    </source>
</evidence>